<dbReference type="SUPFAM" id="SSF55073">
    <property type="entry name" value="Nucleotide cyclase"/>
    <property type="match status" value="1"/>
</dbReference>
<dbReference type="FunFam" id="3.30.70.270:FF:000001">
    <property type="entry name" value="Diguanylate cyclase domain protein"/>
    <property type="match status" value="1"/>
</dbReference>
<feature type="transmembrane region" description="Helical" evidence="1">
    <location>
        <begin position="224"/>
        <end position="245"/>
    </location>
</feature>
<dbReference type="InterPro" id="IPR029787">
    <property type="entry name" value="Nucleotide_cyclase"/>
</dbReference>
<feature type="transmembrane region" description="Helical" evidence="1">
    <location>
        <begin position="12"/>
        <end position="33"/>
    </location>
</feature>
<proteinExistence type="predicted"/>
<dbReference type="EMBL" id="QLMJ01000002">
    <property type="protein sequence ID" value="RAK42431.1"/>
    <property type="molecule type" value="Genomic_DNA"/>
</dbReference>
<dbReference type="Proteomes" id="UP000249341">
    <property type="component" value="Unassembled WGS sequence"/>
</dbReference>
<dbReference type="InterPro" id="IPR000160">
    <property type="entry name" value="GGDEF_dom"/>
</dbReference>
<organism evidence="4 5">
    <name type="scientific">Actinoplanes lutulentus</name>
    <dbReference type="NCBI Taxonomy" id="1287878"/>
    <lineage>
        <taxon>Bacteria</taxon>
        <taxon>Bacillati</taxon>
        <taxon>Actinomycetota</taxon>
        <taxon>Actinomycetes</taxon>
        <taxon>Micromonosporales</taxon>
        <taxon>Micromonosporaceae</taxon>
        <taxon>Actinoplanes</taxon>
    </lineage>
</organism>
<dbReference type="RefSeq" id="WP_111647593.1">
    <property type="nucleotide sequence ID" value="NZ_JACHWI010000003.1"/>
</dbReference>
<feature type="transmembrane region" description="Helical" evidence="1">
    <location>
        <begin position="102"/>
        <end position="120"/>
    </location>
</feature>
<dbReference type="OrthoDB" id="3274397at2"/>
<dbReference type="Pfam" id="PF00563">
    <property type="entry name" value="EAL"/>
    <property type="match status" value="1"/>
</dbReference>
<evidence type="ECO:0000256" key="1">
    <source>
        <dbReference type="SAM" id="Phobius"/>
    </source>
</evidence>
<keyword evidence="1" id="KW-0472">Membrane</keyword>
<dbReference type="Gene3D" id="3.30.70.270">
    <property type="match status" value="1"/>
</dbReference>
<evidence type="ECO:0000313" key="4">
    <source>
        <dbReference type="EMBL" id="RAK42431.1"/>
    </source>
</evidence>
<evidence type="ECO:0000259" key="2">
    <source>
        <dbReference type="PROSITE" id="PS50883"/>
    </source>
</evidence>
<dbReference type="Pfam" id="PF00990">
    <property type="entry name" value="GGDEF"/>
    <property type="match status" value="1"/>
</dbReference>
<dbReference type="PANTHER" id="PTHR44757:SF2">
    <property type="entry name" value="BIOFILM ARCHITECTURE MAINTENANCE PROTEIN MBAA"/>
    <property type="match status" value="1"/>
</dbReference>
<dbReference type="InterPro" id="IPR043128">
    <property type="entry name" value="Rev_trsase/Diguanyl_cyclase"/>
</dbReference>
<keyword evidence="5" id="KW-1185">Reference proteome</keyword>
<feature type="domain" description="EAL" evidence="2">
    <location>
        <begin position="484"/>
        <end position="737"/>
    </location>
</feature>
<feature type="transmembrane region" description="Helical" evidence="1">
    <location>
        <begin position="158"/>
        <end position="180"/>
    </location>
</feature>
<evidence type="ECO:0000259" key="3">
    <source>
        <dbReference type="PROSITE" id="PS50887"/>
    </source>
</evidence>
<dbReference type="SUPFAM" id="SSF141868">
    <property type="entry name" value="EAL domain-like"/>
    <property type="match status" value="1"/>
</dbReference>
<feature type="transmembrane region" description="Helical" evidence="1">
    <location>
        <begin position="192"/>
        <end position="212"/>
    </location>
</feature>
<feature type="transmembrane region" description="Helical" evidence="1">
    <location>
        <begin position="257"/>
        <end position="277"/>
    </location>
</feature>
<reference evidence="4 5" key="1">
    <citation type="submission" date="2018-06" db="EMBL/GenBank/DDBJ databases">
        <title>Genomic Encyclopedia of Type Strains, Phase III (KMG-III): the genomes of soil and plant-associated and newly described type strains.</title>
        <authorList>
            <person name="Whitman W."/>
        </authorList>
    </citation>
    <scope>NUCLEOTIDE SEQUENCE [LARGE SCALE GENOMIC DNA]</scope>
    <source>
        <strain evidence="4 5">CGMCC 4.7090</strain>
    </source>
</reference>
<gene>
    <name evidence="4" type="ORF">B0I29_102256</name>
</gene>
<keyword evidence="1" id="KW-1133">Transmembrane helix</keyword>
<dbReference type="PROSITE" id="PS50887">
    <property type="entry name" value="GGDEF"/>
    <property type="match status" value="1"/>
</dbReference>
<dbReference type="SMART" id="SM00052">
    <property type="entry name" value="EAL"/>
    <property type="match status" value="1"/>
</dbReference>
<dbReference type="InterPro" id="IPR001633">
    <property type="entry name" value="EAL_dom"/>
</dbReference>
<feature type="transmembrane region" description="Helical" evidence="1">
    <location>
        <begin position="39"/>
        <end position="56"/>
    </location>
</feature>
<dbReference type="Gene3D" id="3.20.20.450">
    <property type="entry name" value="EAL domain"/>
    <property type="match status" value="1"/>
</dbReference>
<feature type="transmembrane region" description="Helical" evidence="1">
    <location>
        <begin position="68"/>
        <end position="87"/>
    </location>
</feature>
<dbReference type="CDD" id="cd01949">
    <property type="entry name" value="GGDEF"/>
    <property type="match status" value="1"/>
</dbReference>
<dbReference type="InterPro" id="IPR052155">
    <property type="entry name" value="Biofilm_reg_signaling"/>
</dbReference>
<keyword evidence="1" id="KW-0812">Transmembrane</keyword>
<dbReference type="SMART" id="SM00267">
    <property type="entry name" value="GGDEF"/>
    <property type="match status" value="1"/>
</dbReference>
<evidence type="ECO:0000313" key="5">
    <source>
        <dbReference type="Proteomes" id="UP000249341"/>
    </source>
</evidence>
<dbReference type="AlphaFoldDB" id="A0A327ZJK6"/>
<protein>
    <submittedName>
        <fullName evidence="4">Diguanylate cyclase (GGDEF)-like protein</fullName>
    </submittedName>
</protein>
<feature type="transmembrane region" description="Helical" evidence="1">
    <location>
        <begin position="127"/>
        <end position="146"/>
    </location>
</feature>
<comment type="caution">
    <text evidence="4">The sequence shown here is derived from an EMBL/GenBank/DDBJ whole genome shotgun (WGS) entry which is preliminary data.</text>
</comment>
<dbReference type="CDD" id="cd01948">
    <property type="entry name" value="EAL"/>
    <property type="match status" value="1"/>
</dbReference>
<dbReference type="InterPro" id="IPR035919">
    <property type="entry name" value="EAL_sf"/>
</dbReference>
<sequence>MGAAQPAGLLRHLWLIYLVVASTAAVAYVLVPLNAATRWIYVAVNCTAPIATWYGLVRHTPRRRTGWLVIVAGLAASGIGDVLFAGYTSRGLTAPFPSPADALYLLGHVGIAAGTAVLAARAGRTAFIDSAVILSPLAGLAWILVLEPIRTLDGTLSAQFVAVAAPASTLFVVYCALALALGVELRTPGVRVLLLGLIAWFLSDALYTHQSLSGTYVEGGPIDLGWMAMPILIATAGLHPSMVTTTPRRSALVMLTVPRAVTLFCASLVLPTVHLFWEPVPDTPLILGASISMSLVAVRLIAPIHELARRAGHDPLTGLVNRSLLMDRMHLALSSLPADGRTRVGLLFCDLDHFKTVNDSLGHDAGDQLLIAIADRMRASVRAGDVVCRLGGDEFVVLMPAVTEQEADDIAARVTADLAEPLRLTDGSDFFPSLSIGLRTTGDTTADPDALLQDADTAMYQAKAAGRGRMVRFDAQSRAEAALRLRRDADFRRALQHPGELFCVYQPVFRVGDGTLSSVEALARWQHPADGILPPAAFVPVAEASGTVDQLFAAVIEQALHEQRTWYNRTGRWIPIAVNLSPRQLDATTAEAVLAALQVAGTPAEALTLELTETGLAEPETVEAALGPLRRAGVKLAVDDFGTGYSSMARVADHGWDIVKIDRTFVAGIAHDQARRSLADAMVGMAHALGMVSVAEGVEDPADLRVLRELGCEYAQGFLLAHPIDATGILDLLSTLDQNRLSLTAATAYSHQP</sequence>
<dbReference type="PROSITE" id="PS50883">
    <property type="entry name" value="EAL"/>
    <property type="match status" value="1"/>
</dbReference>
<feature type="domain" description="GGDEF" evidence="3">
    <location>
        <begin position="342"/>
        <end position="475"/>
    </location>
</feature>
<accession>A0A327ZJK6</accession>
<dbReference type="PANTHER" id="PTHR44757">
    <property type="entry name" value="DIGUANYLATE CYCLASE DGCP"/>
    <property type="match status" value="1"/>
</dbReference>
<dbReference type="NCBIfam" id="TIGR00254">
    <property type="entry name" value="GGDEF"/>
    <property type="match status" value="1"/>
</dbReference>
<name>A0A327ZJK6_9ACTN</name>